<organism evidence="1 2">
    <name type="scientific">Caldibacillus debilis GB1</name>
    <dbReference type="NCBI Taxonomy" id="1339248"/>
    <lineage>
        <taxon>Bacteria</taxon>
        <taxon>Bacillati</taxon>
        <taxon>Bacillota</taxon>
        <taxon>Bacilli</taxon>
        <taxon>Bacillales</taxon>
        <taxon>Bacillaceae</taxon>
        <taxon>Caldibacillus</taxon>
    </lineage>
</organism>
<reference evidence="1 2" key="1">
    <citation type="submission" date="2013-12" db="EMBL/GenBank/DDBJ databases">
        <title>Genome and proteome characterization of Caldibacillus debilis GB1 derived from a cellulolytic aero-tolerant co-culture.</title>
        <authorList>
            <person name="Wushke S.T."/>
            <person name="Zhang X."/>
            <person name="Fristensky B."/>
            <person name="Wilkins J.A."/>
            <person name="Levin D.B."/>
            <person name="Sparling R."/>
        </authorList>
    </citation>
    <scope>NUCLEOTIDE SEQUENCE [LARGE SCALE GENOMIC DNA]</scope>
    <source>
        <strain evidence="1 2">GB1</strain>
    </source>
</reference>
<protein>
    <submittedName>
        <fullName evidence="1">Uncharacterized protein</fullName>
    </submittedName>
</protein>
<dbReference type="EMBL" id="AZRV01000046">
    <property type="protein sequence ID" value="RKO61148.1"/>
    <property type="molecule type" value="Genomic_DNA"/>
</dbReference>
<evidence type="ECO:0000313" key="1">
    <source>
        <dbReference type="EMBL" id="RKO61148.1"/>
    </source>
</evidence>
<name>A0A420VCC5_9BACI</name>
<gene>
    <name evidence="1" type="ORF">Cdeb_01771</name>
</gene>
<keyword evidence="2" id="KW-1185">Reference proteome</keyword>
<dbReference type="Proteomes" id="UP000286235">
    <property type="component" value="Unassembled WGS sequence"/>
</dbReference>
<evidence type="ECO:0000313" key="2">
    <source>
        <dbReference type="Proteomes" id="UP000286235"/>
    </source>
</evidence>
<sequence>MEKAGKLFAETVRETLASRDLSFACWLPERTGPHKIQNIEKIFGSNWERMAITFMDTWEKIGTRMRFVFR</sequence>
<proteinExistence type="predicted"/>
<comment type="caution">
    <text evidence="1">The sequence shown here is derived from an EMBL/GenBank/DDBJ whole genome shotgun (WGS) entry which is preliminary data.</text>
</comment>
<dbReference type="AlphaFoldDB" id="A0A420VCC5"/>
<accession>A0A420VCC5</accession>